<evidence type="ECO:0000313" key="3">
    <source>
        <dbReference type="Proteomes" id="UP000028194"/>
    </source>
</evidence>
<accession>A0A075MU78</accession>
<reference evidence="2 3" key="1">
    <citation type="journal article" date="2014" name="PLoS ONE">
        <title>Genome Sequence of Candidatus Nitrososphaera evergladensis from Group I.1b Enriched from Everglades Soil Reveals Novel Genomic Features of the Ammonia-Oxidizing Archaea.</title>
        <authorList>
            <person name="Zhalnina K.V."/>
            <person name="Dias R."/>
            <person name="Leonard M.T."/>
            <person name="Dorr de Quadros P."/>
            <person name="Camargo F.A."/>
            <person name="Drew J.C."/>
            <person name="Farmerie W.G."/>
            <person name="Daroub S.H."/>
            <person name="Triplett E.W."/>
        </authorList>
    </citation>
    <scope>NUCLEOTIDE SEQUENCE [LARGE SCALE GENOMIC DNA]</scope>
    <source>
        <strain evidence="2 3">SR1</strain>
    </source>
</reference>
<proteinExistence type="predicted"/>
<feature type="region of interest" description="Disordered" evidence="1">
    <location>
        <begin position="49"/>
        <end position="74"/>
    </location>
</feature>
<sequence length="345" mass="38287">MPITVFSVAKSCRGHVQNWHESLLLASVYCHIVDNDMLKGIKNILGMTNAGTTDSRTPPPATPPSGRTGPTDRFGLAKLNPTKAGGIEWYSKFDNGHVRKLASGIDPDDPWLDLSHGEGKYEINGSGRLTATGHYVRIYVVSPDHKREWDENLEITGVLTRIREFGPAKDSYIQVYCRTNHGIDYDEDKLLNDNRGYGAVFLYDGTWSFEKETAHHLDNGYAPAHNTDKFPLGNVFPKNTPVPFKYVIRNNAANTQTTVELWLGNKDSADGSPWTMVTSFTDTGNNWGVGHDSCSSGVDPAIRLTRSLVLPSCISKKPFLSVYLRNEEGTVAYEKLSIREIDPLP</sequence>
<evidence type="ECO:0000313" key="2">
    <source>
        <dbReference type="EMBL" id="AIF82884.1"/>
    </source>
</evidence>
<organism evidence="2 3">
    <name type="scientific">Candidatus Nitrososphaera evergladensis SR1</name>
    <dbReference type="NCBI Taxonomy" id="1459636"/>
    <lineage>
        <taxon>Archaea</taxon>
        <taxon>Nitrososphaerota</taxon>
        <taxon>Nitrososphaeria</taxon>
        <taxon>Nitrososphaerales</taxon>
        <taxon>Nitrososphaeraceae</taxon>
        <taxon>Nitrososphaera</taxon>
    </lineage>
</organism>
<dbReference type="HOGENOM" id="CLU_812853_0_0_2"/>
<name>A0A075MU78_9ARCH</name>
<gene>
    <name evidence="2" type="ORF">NTE_00806</name>
</gene>
<dbReference type="KEGG" id="nev:NTE_00806"/>
<evidence type="ECO:0000256" key="1">
    <source>
        <dbReference type="SAM" id="MobiDB-lite"/>
    </source>
</evidence>
<protein>
    <submittedName>
        <fullName evidence="2">Uncharacterized protein</fullName>
    </submittedName>
</protein>
<keyword evidence="3" id="KW-1185">Reference proteome</keyword>
<dbReference type="AlphaFoldDB" id="A0A075MU78"/>
<dbReference type="EMBL" id="CP007174">
    <property type="protein sequence ID" value="AIF82884.1"/>
    <property type="molecule type" value="Genomic_DNA"/>
</dbReference>
<dbReference type="Proteomes" id="UP000028194">
    <property type="component" value="Chromosome"/>
</dbReference>